<dbReference type="InterPro" id="IPR016174">
    <property type="entry name" value="Di-haem_cyt_TM"/>
</dbReference>
<dbReference type="RefSeq" id="WP_114304289.1">
    <property type="nucleotide sequence ID" value="NZ_QPIE01000007.1"/>
</dbReference>
<feature type="transmembrane region" description="Helical" evidence="6">
    <location>
        <begin position="119"/>
        <end position="139"/>
    </location>
</feature>
<evidence type="ECO:0000256" key="6">
    <source>
        <dbReference type="SAM" id="Phobius"/>
    </source>
</evidence>
<name>A0A368MW74_9FLAO</name>
<sequence>MKTNDKTKFTVTHRILHALVAVLMTVLFITGFLRAFWMSKKALLTAVETTLNKQNVTIEREQLIPIARSIQAPMWQWHEYAAFALLFAFLARITYMLARGIKFPSPFKQSQSIKERLQGMLYVIFYLFIAISIITGFYLKFGDGTYKETAEAVHKWAVYWFPIFILLHLGGILWAELSAKKGISSKMIGGE</sequence>
<evidence type="ECO:0000256" key="5">
    <source>
        <dbReference type="ARBA" id="ARBA00023136"/>
    </source>
</evidence>
<feature type="transmembrane region" description="Helical" evidence="6">
    <location>
        <begin position="15"/>
        <end position="37"/>
    </location>
</feature>
<comment type="caution">
    <text evidence="8">The sequence shown here is derived from an EMBL/GenBank/DDBJ whole genome shotgun (WGS) entry which is preliminary data.</text>
</comment>
<evidence type="ECO:0000259" key="7">
    <source>
        <dbReference type="Pfam" id="PF01292"/>
    </source>
</evidence>
<keyword evidence="2" id="KW-1003">Cell membrane</keyword>
<dbReference type="PANTHER" id="PTHR30485">
    <property type="entry name" value="NI/FE-HYDROGENASE 1 B-TYPE CYTOCHROME SUBUNIT"/>
    <property type="match status" value="1"/>
</dbReference>
<dbReference type="AlphaFoldDB" id="A0A368MW74"/>
<feature type="transmembrane region" description="Helical" evidence="6">
    <location>
        <begin position="159"/>
        <end position="177"/>
    </location>
</feature>
<keyword evidence="4 6" id="KW-1133">Transmembrane helix</keyword>
<evidence type="ECO:0000256" key="1">
    <source>
        <dbReference type="ARBA" id="ARBA00004651"/>
    </source>
</evidence>
<keyword evidence="9" id="KW-1185">Reference proteome</keyword>
<accession>A0A368MW74</accession>
<feature type="transmembrane region" description="Helical" evidence="6">
    <location>
        <begin position="80"/>
        <end position="98"/>
    </location>
</feature>
<dbReference type="SUPFAM" id="SSF81342">
    <property type="entry name" value="Transmembrane di-heme cytochromes"/>
    <property type="match status" value="1"/>
</dbReference>
<reference evidence="8 9" key="1">
    <citation type="submission" date="2018-07" db="EMBL/GenBank/DDBJ databases">
        <title>Chryseobacterium lacus sp. nov., isolated from lake water.</title>
        <authorList>
            <person name="Li C.-M."/>
        </authorList>
    </citation>
    <scope>NUCLEOTIDE SEQUENCE [LARGE SCALE GENOMIC DNA]</scope>
    <source>
        <strain evidence="8 9">YLOS41</strain>
    </source>
</reference>
<feature type="domain" description="Cytochrome b561 bacterial/Ni-hydrogenase" evidence="7">
    <location>
        <begin position="9"/>
        <end position="190"/>
    </location>
</feature>
<evidence type="ECO:0000256" key="2">
    <source>
        <dbReference type="ARBA" id="ARBA00022475"/>
    </source>
</evidence>
<dbReference type="GO" id="GO:0020037">
    <property type="term" value="F:heme binding"/>
    <property type="evidence" value="ECO:0007669"/>
    <property type="project" value="TreeGrafter"/>
</dbReference>
<dbReference type="EMBL" id="QPIE01000007">
    <property type="protein sequence ID" value="RCU42190.1"/>
    <property type="molecule type" value="Genomic_DNA"/>
</dbReference>
<dbReference type="GO" id="GO:0005886">
    <property type="term" value="C:plasma membrane"/>
    <property type="evidence" value="ECO:0007669"/>
    <property type="project" value="UniProtKB-SubCell"/>
</dbReference>
<evidence type="ECO:0000256" key="3">
    <source>
        <dbReference type="ARBA" id="ARBA00022692"/>
    </source>
</evidence>
<dbReference type="Gene3D" id="1.20.950.20">
    <property type="entry name" value="Transmembrane di-heme cytochromes, Chain C"/>
    <property type="match status" value="1"/>
</dbReference>
<dbReference type="Proteomes" id="UP000252172">
    <property type="component" value="Unassembled WGS sequence"/>
</dbReference>
<evidence type="ECO:0000313" key="8">
    <source>
        <dbReference type="EMBL" id="RCU42190.1"/>
    </source>
</evidence>
<dbReference type="InterPro" id="IPR051542">
    <property type="entry name" value="Hydrogenase_cytochrome"/>
</dbReference>
<organism evidence="8 9">
    <name type="scientific">Chryseobacterium lacus</name>
    <dbReference type="NCBI Taxonomy" id="2058346"/>
    <lineage>
        <taxon>Bacteria</taxon>
        <taxon>Pseudomonadati</taxon>
        <taxon>Bacteroidota</taxon>
        <taxon>Flavobacteriia</taxon>
        <taxon>Flavobacteriales</taxon>
        <taxon>Weeksellaceae</taxon>
        <taxon>Chryseobacterium group</taxon>
        <taxon>Chryseobacterium</taxon>
    </lineage>
</organism>
<dbReference type="PANTHER" id="PTHR30485:SF0">
    <property type="entry name" value="NI_FE-HYDROGENASE 1 B-TYPE CYTOCHROME SUBUNIT-RELATED"/>
    <property type="match status" value="1"/>
</dbReference>
<keyword evidence="5 6" id="KW-0472">Membrane</keyword>
<protein>
    <submittedName>
        <fullName evidence="8">Cytochrome b/b6 domain-containing protein</fullName>
    </submittedName>
</protein>
<comment type="subcellular location">
    <subcellularLocation>
        <location evidence="1">Cell membrane</location>
        <topology evidence="1">Multi-pass membrane protein</topology>
    </subcellularLocation>
</comment>
<dbReference type="OrthoDB" id="5615941at2"/>
<gene>
    <name evidence="8" type="ORF">DQ356_09640</name>
</gene>
<proteinExistence type="predicted"/>
<dbReference type="InterPro" id="IPR011577">
    <property type="entry name" value="Cyt_b561_bac/Ni-Hgenase"/>
</dbReference>
<evidence type="ECO:0000256" key="4">
    <source>
        <dbReference type="ARBA" id="ARBA00022989"/>
    </source>
</evidence>
<evidence type="ECO:0000313" key="9">
    <source>
        <dbReference type="Proteomes" id="UP000252172"/>
    </source>
</evidence>
<dbReference type="Pfam" id="PF01292">
    <property type="entry name" value="Ni_hydr_CYTB"/>
    <property type="match status" value="1"/>
</dbReference>
<dbReference type="GO" id="GO:0009055">
    <property type="term" value="F:electron transfer activity"/>
    <property type="evidence" value="ECO:0007669"/>
    <property type="project" value="InterPro"/>
</dbReference>
<keyword evidence="3 6" id="KW-0812">Transmembrane</keyword>
<dbReference type="GO" id="GO:0022904">
    <property type="term" value="P:respiratory electron transport chain"/>
    <property type="evidence" value="ECO:0007669"/>
    <property type="project" value="InterPro"/>
</dbReference>